<dbReference type="Pfam" id="PF00583">
    <property type="entry name" value="Acetyltransf_1"/>
    <property type="match status" value="1"/>
</dbReference>
<dbReference type="eggNOG" id="COG0456">
    <property type="taxonomic scope" value="Bacteria"/>
</dbReference>
<feature type="domain" description="N-acetyltransferase" evidence="1">
    <location>
        <begin position="8"/>
        <end position="162"/>
    </location>
</feature>
<dbReference type="Gene3D" id="3.40.630.30">
    <property type="match status" value="1"/>
</dbReference>
<protein>
    <submittedName>
        <fullName evidence="2">Histone acetyltransferase HPA2/related acetyltransferase</fullName>
    </submittedName>
</protein>
<keyword evidence="3" id="KW-1185">Reference proteome</keyword>
<evidence type="ECO:0000313" key="2">
    <source>
        <dbReference type="EMBL" id="ABC30270.1"/>
    </source>
</evidence>
<evidence type="ECO:0000313" key="3">
    <source>
        <dbReference type="Proteomes" id="UP000000238"/>
    </source>
</evidence>
<dbReference type="Proteomes" id="UP000000238">
    <property type="component" value="Chromosome"/>
</dbReference>
<proteinExistence type="predicted"/>
<name>Q2SGF4_HAHCH</name>
<dbReference type="PROSITE" id="PS51186">
    <property type="entry name" value="GNAT"/>
    <property type="match status" value="1"/>
</dbReference>
<keyword evidence="2" id="KW-0808">Transferase</keyword>
<sequence length="165" mass="18334">MDVVVKNLKIRRMRDEDKPAVLALQVHEEQVPYVGRTREILQAVRPDHHCHVLTLSNEIVGFFIIDVAYHQSFEFTLDHELGLRAFLIDAGRQGQGIGKSAARALKPYLEAAYSDRPSIALTVNCRNPAAYHCYIGGGFIDTGAQYLGGKAGPQYILRMPVGESL</sequence>
<dbReference type="HOGENOM" id="CLU_111226_3_0_6"/>
<dbReference type="InterPro" id="IPR000182">
    <property type="entry name" value="GNAT_dom"/>
</dbReference>
<accession>Q2SGF4</accession>
<dbReference type="EMBL" id="CP000155">
    <property type="protein sequence ID" value="ABC30270.1"/>
    <property type="molecule type" value="Genomic_DNA"/>
</dbReference>
<dbReference type="InterPro" id="IPR016181">
    <property type="entry name" value="Acyl_CoA_acyltransferase"/>
</dbReference>
<gene>
    <name evidence="2" type="ordered locus">HCH_03525</name>
</gene>
<dbReference type="KEGG" id="hch:HCH_03525"/>
<dbReference type="AlphaFoldDB" id="Q2SGF4"/>
<dbReference type="RefSeq" id="WP_011397338.1">
    <property type="nucleotide sequence ID" value="NC_007645.1"/>
</dbReference>
<dbReference type="STRING" id="349521.HCH_03525"/>
<organism evidence="2 3">
    <name type="scientific">Hahella chejuensis (strain KCTC 2396)</name>
    <dbReference type="NCBI Taxonomy" id="349521"/>
    <lineage>
        <taxon>Bacteria</taxon>
        <taxon>Pseudomonadati</taxon>
        <taxon>Pseudomonadota</taxon>
        <taxon>Gammaproteobacteria</taxon>
        <taxon>Oceanospirillales</taxon>
        <taxon>Hahellaceae</taxon>
        <taxon>Hahella</taxon>
    </lineage>
</organism>
<reference evidence="2 3" key="1">
    <citation type="journal article" date="2005" name="Nucleic Acids Res.">
        <title>Genomic blueprint of Hahella chejuensis, a marine microbe producing an algicidal agent.</title>
        <authorList>
            <person name="Jeong H."/>
            <person name="Yim J.H."/>
            <person name="Lee C."/>
            <person name="Choi S.-H."/>
            <person name="Park Y.K."/>
            <person name="Yoon S.H."/>
            <person name="Hur C.-G."/>
            <person name="Kang H.-Y."/>
            <person name="Kim D."/>
            <person name="Lee H.H."/>
            <person name="Park K.H."/>
            <person name="Park S.-H."/>
            <person name="Park H.-S."/>
            <person name="Lee H.K."/>
            <person name="Oh T.K."/>
            <person name="Kim J.F."/>
        </authorList>
    </citation>
    <scope>NUCLEOTIDE SEQUENCE [LARGE SCALE GENOMIC DNA]</scope>
    <source>
        <strain evidence="2 3">KCTC 2396</strain>
    </source>
</reference>
<dbReference type="SUPFAM" id="SSF55729">
    <property type="entry name" value="Acyl-CoA N-acyltransferases (Nat)"/>
    <property type="match status" value="1"/>
</dbReference>
<evidence type="ECO:0000259" key="1">
    <source>
        <dbReference type="PROSITE" id="PS51186"/>
    </source>
</evidence>
<dbReference type="GO" id="GO:0016747">
    <property type="term" value="F:acyltransferase activity, transferring groups other than amino-acyl groups"/>
    <property type="evidence" value="ECO:0007669"/>
    <property type="project" value="InterPro"/>
</dbReference>